<dbReference type="GO" id="GO:0030286">
    <property type="term" value="C:dynein complex"/>
    <property type="evidence" value="ECO:0007669"/>
    <property type="project" value="InterPro"/>
</dbReference>
<reference evidence="3" key="2">
    <citation type="submission" date="2025-09" db="UniProtKB">
        <authorList>
            <consortium name="Ensembl"/>
        </authorList>
    </citation>
    <scope>IDENTIFICATION</scope>
</reference>
<keyword evidence="1" id="KW-0732">Signal</keyword>
<dbReference type="InterPro" id="IPR043160">
    <property type="entry name" value="Dynein_C_barrel"/>
</dbReference>
<dbReference type="Ensembl" id="ENSANIT00000021446.1">
    <property type="protein sequence ID" value="ENSANIP00000020757.1"/>
    <property type="gene ID" value="ENSANIG00000014112.1"/>
</dbReference>
<keyword evidence="4" id="KW-1185">Reference proteome</keyword>
<dbReference type="Gene3D" id="3.10.490.20">
    <property type="match status" value="1"/>
</dbReference>
<accession>A0A8B9NA91</accession>
<evidence type="ECO:0000259" key="2">
    <source>
        <dbReference type="Pfam" id="PF18199"/>
    </source>
</evidence>
<sequence>MVCSFPGFYCFLFLPGFLTSVGPELPLKQQGSLYSCPVYKKPRRTDLTYIFSLYLKTVQNPDHWTLRGVALLCNSK</sequence>
<dbReference type="InterPro" id="IPR026983">
    <property type="entry name" value="DHC"/>
</dbReference>
<evidence type="ECO:0000256" key="1">
    <source>
        <dbReference type="SAM" id="SignalP"/>
    </source>
</evidence>
<dbReference type="AlphaFoldDB" id="A0A8B9NA91"/>
<feature type="signal peptide" evidence="1">
    <location>
        <begin position="1"/>
        <end position="23"/>
    </location>
</feature>
<protein>
    <recommendedName>
        <fullName evidence="2">Dynein heavy chain C-terminal domain-containing protein</fullName>
    </recommendedName>
</protein>
<dbReference type="Pfam" id="PF18199">
    <property type="entry name" value="Dynein_C"/>
    <property type="match status" value="1"/>
</dbReference>
<evidence type="ECO:0000313" key="3">
    <source>
        <dbReference type="Ensembl" id="ENSANIP00000020757.1"/>
    </source>
</evidence>
<proteinExistence type="predicted"/>
<dbReference type="GO" id="GO:0007018">
    <property type="term" value="P:microtubule-based movement"/>
    <property type="evidence" value="ECO:0007669"/>
    <property type="project" value="InterPro"/>
</dbReference>
<feature type="chain" id="PRO_5034050136" description="Dynein heavy chain C-terminal domain-containing protein" evidence="1">
    <location>
        <begin position="24"/>
        <end position="76"/>
    </location>
</feature>
<dbReference type="PANTHER" id="PTHR46961:SF19">
    <property type="entry name" value="DYNEIN HEAVY CHAIN 5, AXONEMAL"/>
    <property type="match status" value="1"/>
</dbReference>
<organism evidence="3 4">
    <name type="scientific">Accipiter nisus</name>
    <name type="common">Eurasian sparrowhawk</name>
    <dbReference type="NCBI Taxonomy" id="211598"/>
    <lineage>
        <taxon>Eukaryota</taxon>
        <taxon>Metazoa</taxon>
        <taxon>Chordata</taxon>
        <taxon>Craniata</taxon>
        <taxon>Vertebrata</taxon>
        <taxon>Euteleostomi</taxon>
        <taxon>Archelosauria</taxon>
        <taxon>Archosauria</taxon>
        <taxon>Dinosauria</taxon>
        <taxon>Saurischia</taxon>
        <taxon>Theropoda</taxon>
        <taxon>Coelurosauria</taxon>
        <taxon>Aves</taxon>
        <taxon>Neognathae</taxon>
        <taxon>Neoaves</taxon>
        <taxon>Telluraves</taxon>
        <taxon>Accipitrimorphae</taxon>
        <taxon>Accipitriformes</taxon>
        <taxon>Accipitridae</taxon>
        <taxon>Accipitrinae</taxon>
        <taxon>Accipiter</taxon>
    </lineage>
</organism>
<reference evidence="3" key="1">
    <citation type="submission" date="2025-08" db="UniProtKB">
        <authorList>
            <consortium name="Ensembl"/>
        </authorList>
    </citation>
    <scope>IDENTIFICATION</scope>
</reference>
<name>A0A8B9NA91_9AVES</name>
<dbReference type="Proteomes" id="UP000694541">
    <property type="component" value="Unplaced"/>
</dbReference>
<feature type="domain" description="Dynein heavy chain C-terminal" evidence="2">
    <location>
        <begin position="31"/>
        <end position="73"/>
    </location>
</feature>
<dbReference type="GO" id="GO:0051959">
    <property type="term" value="F:dynein light intermediate chain binding"/>
    <property type="evidence" value="ECO:0007669"/>
    <property type="project" value="InterPro"/>
</dbReference>
<evidence type="ECO:0000313" key="4">
    <source>
        <dbReference type="Proteomes" id="UP000694541"/>
    </source>
</evidence>
<dbReference type="InterPro" id="IPR041228">
    <property type="entry name" value="Dynein_C"/>
</dbReference>
<dbReference type="PANTHER" id="PTHR46961">
    <property type="entry name" value="DYNEIN HEAVY CHAIN 1, AXONEMAL-LIKE PROTEIN"/>
    <property type="match status" value="1"/>
</dbReference>
<dbReference type="GO" id="GO:0045505">
    <property type="term" value="F:dynein intermediate chain binding"/>
    <property type="evidence" value="ECO:0007669"/>
    <property type="project" value="InterPro"/>
</dbReference>